<evidence type="ECO:0000313" key="3">
    <source>
        <dbReference type="EMBL" id="VDN60396.1"/>
    </source>
</evidence>
<evidence type="ECO:0000313" key="5">
    <source>
        <dbReference type="Proteomes" id="UP000274756"/>
    </source>
</evidence>
<dbReference type="OrthoDB" id="5974715at2759"/>
<feature type="compositionally biased region" description="Acidic residues" evidence="2">
    <location>
        <begin position="57"/>
        <end position="74"/>
    </location>
</feature>
<feature type="region of interest" description="Disordered" evidence="2">
    <location>
        <begin position="702"/>
        <end position="722"/>
    </location>
</feature>
<dbReference type="InterPro" id="IPR051747">
    <property type="entry name" value="Angiomotin-like"/>
</dbReference>
<evidence type="ECO:0000256" key="1">
    <source>
        <dbReference type="SAM" id="Coils"/>
    </source>
</evidence>
<dbReference type="AlphaFoldDB" id="A0A0N4UKY4"/>
<evidence type="ECO:0000256" key="2">
    <source>
        <dbReference type="SAM" id="MobiDB-lite"/>
    </source>
</evidence>
<dbReference type="PANTHER" id="PTHR14826">
    <property type="entry name" value="ANGIOMOTIN"/>
    <property type="match status" value="1"/>
</dbReference>
<dbReference type="STRING" id="318479.A0A0N4UKY4"/>
<proteinExistence type="predicted"/>
<feature type="compositionally biased region" description="Polar residues" evidence="2">
    <location>
        <begin position="643"/>
        <end position="653"/>
    </location>
</feature>
<accession>A0A0N4UKY4</accession>
<feature type="coiled-coil region" evidence="1">
    <location>
        <begin position="211"/>
        <end position="301"/>
    </location>
</feature>
<dbReference type="PANTHER" id="PTHR14826:SF14">
    <property type="entry name" value="ANGIOMOTIN_C DOMAIN-CONTAINING PROTEIN"/>
    <property type="match status" value="1"/>
</dbReference>
<feature type="region of interest" description="Disordered" evidence="2">
    <location>
        <begin position="624"/>
        <end position="653"/>
    </location>
</feature>
<dbReference type="GO" id="GO:0031410">
    <property type="term" value="C:cytoplasmic vesicle"/>
    <property type="evidence" value="ECO:0007669"/>
    <property type="project" value="TreeGrafter"/>
</dbReference>
<dbReference type="Proteomes" id="UP000274756">
    <property type="component" value="Unassembled WGS sequence"/>
</dbReference>
<dbReference type="EMBL" id="UYYG01001214">
    <property type="protein sequence ID" value="VDN60396.1"/>
    <property type="molecule type" value="Genomic_DNA"/>
</dbReference>
<reference evidence="3 5" key="2">
    <citation type="submission" date="2018-11" db="EMBL/GenBank/DDBJ databases">
        <authorList>
            <consortium name="Pathogen Informatics"/>
        </authorList>
    </citation>
    <scope>NUCLEOTIDE SEQUENCE [LARGE SCALE GENOMIC DNA]</scope>
</reference>
<feature type="region of interest" description="Disordered" evidence="2">
    <location>
        <begin position="484"/>
        <end position="509"/>
    </location>
</feature>
<dbReference type="WBParaSite" id="DME_0000842501-mRNA-1">
    <property type="protein sequence ID" value="DME_0000842501-mRNA-1"/>
    <property type="gene ID" value="DME_0000842501"/>
</dbReference>
<sequence length="722" mass="83315">MQRTSDELVIDESKPIYRNNEIIRLKEIGDEQIAATRSVWLSEKSSDCCVEKSSYGDNDDNDDNDDDDNVDNDDNINVPTKRLTNNCSTTKERRIHAVSPMQYQNGRFLNYGVDQEADAKLQQMINNYQAQVLQQQRSTFTDHEIIRSFPEPPSLSASSVQQKMPPMSHSQPCLINITERKKDKVGESAPPMYTSLEQSDIRENLSLKSKLLSTQKCLKALQDENASLKQQCEFHKKKTNRLQQLESAYEAIEKEYESLTMQNERQDNLEKAMRAKMENQISRLSTENDILRERVDELTQRLQVDPQSDQLNKLNLILNEMIPQNKELLACKERQKRDIQALEITLKEQRNHIQILEKALSNAQEKVWKKEKEVEELSGNTERILSLQRAVEKSLMDKQKREEEWSRERAQLEMENAQLKMQLAKESMSVGVKKGAGARSPDNEEVVAKLKKTLHTKEDKITSLEKNIIELEAKFHEEMQRNKMAISTQSDSLSGKLKKMEEEKSEKDRKIAELTEEKEKLIEKLEDERKNSDNRISCMEREIERIRNERRLREDMARMEQMRLKIADRRCFTTDRTRNRFNSHDRTSSGSKASICQNHARANSASALLRSDLQFPIVNASSSLNESPLDLSSSSSLSKSTLPQNALCNNDSNKSDSIPDGLCDGSRCSRQTPIRSHYDIDFSDSEGIFSRFTRYTGHVAAHRNGKRTKENALKSQEEVWDV</sequence>
<keyword evidence="1" id="KW-0175">Coiled coil</keyword>
<gene>
    <name evidence="3" type="ORF">DME_LOCUS10369</name>
</gene>
<dbReference type="GO" id="GO:0005886">
    <property type="term" value="C:plasma membrane"/>
    <property type="evidence" value="ECO:0007669"/>
    <property type="project" value="TreeGrafter"/>
</dbReference>
<evidence type="ECO:0000313" key="6">
    <source>
        <dbReference type="WBParaSite" id="DME_0000842501-mRNA-1"/>
    </source>
</evidence>
<feature type="region of interest" description="Disordered" evidence="2">
    <location>
        <begin position="51"/>
        <end position="79"/>
    </location>
</feature>
<dbReference type="Proteomes" id="UP000038040">
    <property type="component" value="Unplaced"/>
</dbReference>
<dbReference type="GO" id="GO:0030334">
    <property type="term" value="P:regulation of cell migration"/>
    <property type="evidence" value="ECO:0007669"/>
    <property type="project" value="TreeGrafter"/>
</dbReference>
<keyword evidence="5" id="KW-1185">Reference proteome</keyword>
<feature type="compositionally biased region" description="Basic and acidic residues" evidence="2">
    <location>
        <begin position="498"/>
        <end position="509"/>
    </location>
</feature>
<feature type="compositionally biased region" description="Basic and acidic residues" evidence="2">
    <location>
        <begin position="707"/>
        <end position="722"/>
    </location>
</feature>
<feature type="compositionally biased region" description="Low complexity" evidence="2">
    <location>
        <begin position="624"/>
        <end position="642"/>
    </location>
</feature>
<dbReference type="GO" id="GO:0005923">
    <property type="term" value="C:bicellular tight junction"/>
    <property type="evidence" value="ECO:0007669"/>
    <property type="project" value="TreeGrafter"/>
</dbReference>
<name>A0A0N4UKY4_DRAME</name>
<evidence type="ECO:0000313" key="4">
    <source>
        <dbReference type="Proteomes" id="UP000038040"/>
    </source>
</evidence>
<dbReference type="GO" id="GO:0030036">
    <property type="term" value="P:actin cytoskeleton organization"/>
    <property type="evidence" value="ECO:0007669"/>
    <property type="project" value="TreeGrafter"/>
</dbReference>
<reference evidence="6" key="1">
    <citation type="submission" date="2017-02" db="UniProtKB">
        <authorList>
            <consortium name="WormBaseParasite"/>
        </authorList>
    </citation>
    <scope>IDENTIFICATION</scope>
</reference>
<protein>
    <submittedName>
        <fullName evidence="6">Angiomotin_C domain-containing protein</fullName>
    </submittedName>
</protein>
<organism evidence="4 6">
    <name type="scientific">Dracunculus medinensis</name>
    <name type="common">Guinea worm</name>
    <dbReference type="NCBI Taxonomy" id="318479"/>
    <lineage>
        <taxon>Eukaryota</taxon>
        <taxon>Metazoa</taxon>
        <taxon>Ecdysozoa</taxon>
        <taxon>Nematoda</taxon>
        <taxon>Chromadorea</taxon>
        <taxon>Rhabditida</taxon>
        <taxon>Spirurina</taxon>
        <taxon>Dracunculoidea</taxon>
        <taxon>Dracunculidae</taxon>
        <taxon>Dracunculus</taxon>
    </lineage>
</organism>